<dbReference type="Proteomes" id="UP000805193">
    <property type="component" value="Unassembled WGS sequence"/>
</dbReference>
<evidence type="ECO:0000313" key="1">
    <source>
        <dbReference type="EMBL" id="KAG0413755.1"/>
    </source>
</evidence>
<protein>
    <submittedName>
        <fullName evidence="1">Uncharacterized protein</fullName>
    </submittedName>
</protein>
<comment type="caution">
    <text evidence="1">The sequence shown here is derived from an EMBL/GenBank/DDBJ whole genome shotgun (WGS) entry which is preliminary data.</text>
</comment>
<reference evidence="1 2" key="1">
    <citation type="journal article" date="2020" name="Cell">
        <title>Large-Scale Comparative Analyses of Tick Genomes Elucidate Their Genetic Diversity and Vector Capacities.</title>
        <authorList>
            <consortium name="Tick Genome and Microbiome Consortium (TIGMIC)"/>
            <person name="Jia N."/>
            <person name="Wang J."/>
            <person name="Shi W."/>
            <person name="Du L."/>
            <person name="Sun Y."/>
            <person name="Zhan W."/>
            <person name="Jiang J.F."/>
            <person name="Wang Q."/>
            <person name="Zhang B."/>
            <person name="Ji P."/>
            <person name="Bell-Sakyi L."/>
            <person name="Cui X.M."/>
            <person name="Yuan T.T."/>
            <person name="Jiang B.G."/>
            <person name="Yang W.F."/>
            <person name="Lam T.T."/>
            <person name="Chang Q.C."/>
            <person name="Ding S.J."/>
            <person name="Wang X.J."/>
            <person name="Zhu J.G."/>
            <person name="Ruan X.D."/>
            <person name="Zhao L."/>
            <person name="Wei J.T."/>
            <person name="Ye R.Z."/>
            <person name="Que T.C."/>
            <person name="Du C.H."/>
            <person name="Zhou Y.H."/>
            <person name="Cheng J.X."/>
            <person name="Dai P.F."/>
            <person name="Guo W.B."/>
            <person name="Han X.H."/>
            <person name="Huang E.J."/>
            <person name="Li L.F."/>
            <person name="Wei W."/>
            <person name="Gao Y.C."/>
            <person name="Liu J.Z."/>
            <person name="Shao H.Z."/>
            <person name="Wang X."/>
            <person name="Wang C.C."/>
            <person name="Yang T.C."/>
            <person name="Huo Q.B."/>
            <person name="Li W."/>
            <person name="Chen H.Y."/>
            <person name="Chen S.E."/>
            <person name="Zhou L.G."/>
            <person name="Ni X.B."/>
            <person name="Tian J.H."/>
            <person name="Sheng Y."/>
            <person name="Liu T."/>
            <person name="Pan Y.S."/>
            <person name="Xia L.Y."/>
            <person name="Li J."/>
            <person name="Zhao F."/>
            <person name="Cao W.C."/>
        </authorList>
    </citation>
    <scope>NUCLEOTIDE SEQUENCE [LARGE SCALE GENOMIC DNA]</scope>
    <source>
        <strain evidence="1">Iper-2018</strain>
    </source>
</reference>
<feature type="non-terminal residue" evidence="1">
    <location>
        <position position="154"/>
    </location>
</feature>
<organism evidence="1 2">
    <name type="scientific">Ixodes persulcatus</name>
    <name type="common">Taiga tick</name>
    <dbReference type="NCBI Taxonomy" id="34615"/>
    <lineage>
        <taxon>Eukaryota</taxon>
        <taxon>Metazoa</taxon>
        <taxon>Ecdysozoa</taxon>
        <taxon>Arthropoda</taxon>
        <taxon>Chelicerata</taxon>
        <taxon>Arachnida</taxon>
        <taxon>Acari</taxon>
        <taxon>Parasitiformes</taxon>
        <taxon>Ixodida</taxon>
        <taxon>Ixodoidea</taxon>
        <taxon>Ixodidae</taxon>
        <taxon>Ixodinae</taxon>
        <taxon>Ixodes</taxon>
    </lineage>
</organism>
<evidence type="ECO:0000313" key="2">
    <source>
        <dbReference type="Proteomes" id="UP000805193"/>
    </source>
</evidence>
<dbReference type="EMBL" id="JABSTQ010011235">
    <property type="protein sequence ID" value="KAG0413755.1"/>
    <property type="molecule type" value="Genomic_DNA"/>
</dbReference>
<name>A0AC60P2W0_IXOPE</name>
<proteinExistence type="predicted"/>
<gene>
    <name evidence="1" type="ORF">HPB47_009088</name>
</gene>
<sequence>MSVRRVRGSFRGSLRQYVSGETAKRNPVRHFQWVYQNDEWRIAYDDGDEVSLMFAKFERLPMKDFGAEVRASMDVDQFLIQAVLLLDVQETSLEGIVDKMLQKVLDGREHLATMAEAKETLFTHEQVHLLSRTIQGTCMREGGGFDYDQSWICA</sequence>
<accession>A0AC60P2W0</accession>
<keyword evidence="2" id="KW-1185">Reference proteome</keyword>